<evidence type="ECO:0000256" key="10">
    <source>
        <dbReference type="ARBA" id="ARBA00034905"/>
    </source>
</evidence>
<evidence type="ECO:0000256" key="4">
    <source>
        <dbReference type="ARBA" id="ARBA00022741"/>
    </source>
</evidence>
<dbReference type="Pfam" id="PF02978">
    <property type="entry name" value="SRP_SPB"/>
    <property type="match status" value="1"/>
</dbReference>
<dbReference type="CDD" id="cd17875">
    <property type="entry name" value="SRP54_G"/>
    <property type="match status" value="1"/>
</dbReference>
<keyword evidence="6" id="KW-0694">RNA-binding</keyword>
<dbReference type="RefSeq" id="XP_052905021.1">
    <property type="nucleotide sequence ID" value="XM_053048261.1"/>
</dbReference>
<evidence type="ECO:0000256" key="6">
    <source>
        <dbReference type="ARBA" id="ARBA00022884"/>
    </source>
</evidence>
<feature type="domain" description="SRP54-type proteins GTP-binding" evidence="13">
    <location>
        <begin position="267"/>
        <end position="280"/>
    </location>
</feature>
<dbReference type="InterPro" id="IPR003593">
    <property type="entry name" value="AAA+_ATPase"/>
</dbReference>
<reference evidence="14 15" key="1">
    <citation type="journal article" date="2014" name="Genome Announc.">
        <title>Genome Sequence of the Microsporidian Species Nematocida sp1 Strain ERTm6 (ATCC PRA-372).</title>
        <authorList>
            <person name="Bakowski M.A."/>
            <person name="Priest M."/>
            <person name="Young S."/>
            <person name="Cuomo C.A."/>
            <person name="Troemel E.R."/>
        </authorList>
    </citation>
    <scope>NUCLEOTIDE SEQUENCE [LARGE SCALE GENOMIC DNA]</scope>
    <source>
        <strain evidence="14 15">ERTm6</strain>
    </source>
</reference>
<evidence type="ECO:0000256" key="9">
    <source>
        <dbReference type="ARBA" id="ARBA00023274"/>
    </source>
</evidence>
<dbReference type="AlphaFoldDB" id="A0A086J2U8"/>
<sequence>MLSDLGAGISNALQGFFGSKEGEKELNDAIKKITTSLLGSNVNTRVVLNVRKRILERFKPQDIPTKSAKEKALQKIVFEELCAIMDSGKEPFKPKKKEVSTVLFVGLQGSGKTTTCCKYAKYYKQRGFKVGIVCADTFRAGAYEQVKQNVQGMNIELYIPSDSVNPAHVARAGTDKLKASGCNLVLVDTSGRHTQEGELFDEMEEIVAAIDPTASIFVVDASIGQTAEIHARSFMSRVKLGSVIITKTDGTKNIGGALCSVAETKTPVAFIGTGEGMNHIESFNPKGFVGRLMGLGDISSFAEKIEGLNISQEKQEELIGKIKAGEFSIGDFYDQYKRILELGPIGQLLSLIPGLNSSMFNEKEFKKMGTIFTAMTKKELKTNGEVFIRSLSRLVRVAKGSGVTPTQVRDAINTYRMMAQMFQKISSNPMFAGLLGGQNGANDKNITPDAARSQINQLKKMMPPGFSSMFDQFDKFF</sequence>
<dbReference type="InterPro" id="IPR042101">
    <property type="entry name" value="SRP54_N_sf"/>
</dbReference>
<dbReference type="Proteomes" id="UP000054524">
    <property type="component" value="Unassembled WGS sequence"/>
</dbReference>
<evidence type="ECO:0000313" key="15">
    <source>
        <dbReference type="Proteomes" id="UP000054524"/>
    </source>
</evidence>
<dbReference type="OrthoDB" id="10250817at2759"/>
<keyword evidence="4" id="KW-0547">Nucleotide-binding</keyword>
<dbReference type="InterPro" id="IPR027417">
    <property type="entry name" value="P-loop_NTPase"/>
</dbReference>
<dbReference type="SUPFAM" id="SSF52540">
    <property type="entry name" value="P-loop containing nucleoside triphosphate hydrolases"/>
    <property type="match status" value="1"/>
</dbReference>
<dbReference type="InterPro" id="IPR000897">
    <property type="entry name" value="SRP54_GTPase_dom"/>
</dbReference>
<dbReference type="Gene3D" id="1.10.260.30">
    <property type="entry name" value="Signal recognition particle, SRP54 subunit, M-domain"/>
    <property type="match status" value="1"/>
</dbReference>
<dbReference type="InterPro" id="IPR036225">
    <property type="entry name" value="SRP/SRP_N"/>
</dbReference>
<dbReference type="EMBL" id="AKIJ01000002">
    <property type="protein sequence ID" value="KFG26466.1"/>
    <property type="molecule type" value="Genomic_DNA"/>
</dbReference>
<dbReference type="SMART" id="SM00962">
    <property type="entry name" value="SRP54"/>
    <property type="match status" value="1"/>
</dbReference>
<dbReference type="FunFam" id="3.40.50.300:FF:000022">
    <property type="entry name" value="Signal recognition particle 54 kDa subunit"/>
    <property type="match status" value="1"/>
</dbReference>
<dbReference type="InterPro" id="IPR036891">
    <property type="entry name" value="Signal_recog_part_SRP54_M_sf"/>
</dbReference>
<proteinExistence type="inferred from homology"/>
<comment type="subcellular location">
    <subcellularLocation>
        <location evidence="1">Cytoplasm</location>
    </subcellularLocation>
</comment>
<comment type="catalytic activity">
    <reaction evidence="12">
        <text>GTP + H2O = GDP + phosphate + H(+)</text>
        <dbReference type="Rhea" id="RHEA:19669"/>
        <dbReference type="ChEBI" id="CHEBI:15377"/>
        <dbReference type="ChEBI" id="CHEBI:15378"/>
        <dbReference type="ChEBI" id="CHEBI:37565"/>
        <dbReference type="ChEBI" id="CHEBI:43474"/>
        <dbReference type="ChEBI" id="CHEBI:58189"/>
        <dbReference type="EC" id="3.6.5.4"/>
    </reaction>
    <physiologicalReaction direction="left-to-right" evidence="12">
        <dbReference type="Rhea" id="RHEA:19670"/>
    </physiologicalReaction>
</comment>
<dbReference type="SUPFAM" id="SSF47446">
    <property type="entry name" value="Signal peptide-binding domain"/>
    <property type="match status" value="1"/>
</dbReference>
<organism evidence="14 15">
    <name type="scientific">Nematocida ausubeli (strain ATCC PRA-371 / ERTm2)</name>
    <name type="common">Nematode killer fungus</name>
    <dbReference type="NCBI Taxonomy" id="1913371"/>
    <lineage>
        <taxon>Eukaryota</taxon>
        <taxon>Fungi</taxon>
        <taxon>Fungi incertae sedis</taxon>
        <taxon>Microsporidia</taxon>
        <taxon>Nematocida</taxon>
    </lineage>
</organism>
<dbReference type="GO" id="GO:0030942">
    <property type="term" value="F:endoplasmic reticulum signal peptide binding"/>
    <property type="evidence" value="ECO:0007669"/>
    <property type="project" value="TreeGrafter"/>
</dbReference>
<dbReference type="GeneID" id="77675585"/>
<comment type="similarity">
    <text evidence="2">Belongs to the GTP-binding SRP family. SRP54 subfamily.</text>
</comment>
<dbReference type="GO" id="GO:0006616">
    <property type="term" value="P:SRP-dependent cotranslational protein targeting to membrane, translocation"/>
    <property type="evidence" value="ECO:0007669"/>
    <property type="project" value="TreeGrafter"/>
</dbReference>
<evidence type="ECO:0000256" key="5">
    <source>
        <dbReference type="ARBA" id="ARBA00022801"/>
    </source>
</evidence>
<dbReference type="GO" id="GO:0003924">
    <property type="term" value="F:GTPase activity"/>
    <property type="evidence" value="ECO:0007669"/>
    <property type="project" value="InterPro"/>
</dbReference>
<evidence type="ECO:0000256" key="2">
    <source>
        <dbReference type="ARBA" id="ARBA00005450"/>
    </source>
</evidence>
<evidence type="ECO:0000256" key="11">
    <source>
        <dbReference type="ARBA" id="ARBA00035672"/>
    </source>
</evidence>
<keyword evidence="7" id="KW-0342">GTP-binding</keyword>
<evidence type="ECO:0000256" key="3">
    <source>
        <dbReference type="ARBA" id="ARBA00022490"/>
    </source>
</evidence>
<dbReference type="GO" id="GO:0005829">
    <property type="term" value="C:cytosol"/>
    <property type="evidence" value="ECO:0007669"/>
    <property type="project" value="TreeGrafter"/>
</dbReference>
<accession>A0A086J2U8</accession>
<comment type="caution">
    <text evidence="14">The sequence shown here is derived from an EMBL/GenBank/DDBJ whole genome shotgun (WGS) entry which is preliminary data.</text>
</comment>
<evidence type="ECO:0000256" key="12">
    <source>
        <dbReference type="ARBA" id="ARBA00048157"/>
    </source>
</evidence>
<gene>
    <name evidence="14" type="ORF">NESG_00612</name>
</gene>
<keyword evidence="8" id="KW-0733">Signal recognition particle</keyword>
<dbReference type="SUPFAM" id="SSF47364">
    <property type="entry name" value="Domain of the SRP/SRP receptor G-proteins"/>
    <property type="match status" value="1"/>
</dbReference>
<evidence type="ECO:0000313" key="14">
    <source>
        <dbReference type="EMBL" id="KFG26466.1"/>
    </source>
</evidence>
<evidence type="ECO:0000256" key="7">
    <source>
        <dbReference type="ARBA" id="ARBA00023134"/>
    </source>
</evidence>
<keyword evidence="15" id="KW-1185">Reference proteome</keyword>
<dbReference type="InterPro" id="IPR022941">
    <property type="entry name" value="SRP54"/>
</dbReference>
<evidence type="ECO:0000259" key="13">
    <source>
        <dbReference type="PROSITE" id="PS00300"/>
    </source>
</evidence>
<dbReference type="HOGENOM" id="CLU_009301_6_1_1"/>
<dbReference type="Pfam" id="PF00448">
    <property type="entry name" value="SRP54"/>
    <property type="match status" value="1"/>
</dbReference>
<protein>
    <recommendedName>
        <fullName evidence="11">signal-recognition-particle GTPase</fullName>
        <ecNumber evidence="11">3.6.5.4</ecNumber>
    </recommendedName>
    <alternativeName>
        <fullName evidence="10">Signal recognition particle 54 kDa protein homolog</fullName>
    </alternativeName>
</protein>
<dbReference type="PROSITE" id="PS00300">
    <property type="entry name" value="SRP54"/>
    <property type="match status" value="1"/>
</dbReference>
<dbReference type="SMART" id="SM00382">
    <property type="entry name" value="AAA"/>
    <property type="match status" value="1"/>
</dbReference>
<dbReference type="Gene3D" id="3.40.50.300">
    <property type="entry name" value="P-loop containing nucleotide triphosphate hydrolases"/>
    <property type="match status" value="1"/>
</dbReference>
<name>A0A086J2U8_NEMA1</name>
<dbReference type="Gene3D" id="1.20.120.140">
    <property type="entry name" value="Signal recognition particle SRP54, nucleotide-binding domain"/>
    <property type="match status" value="1"/>
</dbReference>
<evidence type="ECO:0000256" key="8">
    <source>
        <dbReference type="ARBA" id="ARBA00023135"/>
    </source>
</evidence>
<dbReference type="GO" id="GO:0005786">
    <property type="term" value="C:signal recognition particle, endoplasmic reticulum targeting"/>
    <property type="evidence" value="ECO:0007669"/>
    <property type="project" value="UniProtKB-KW"/>
</dbReference>
<dbReference type="GO" id="GO:0005525">
    <property type="term" value="F:GTP binding"/>
    <property type="evidence" value="ECO:0007669"/>
    <property type="project" value="UniProtKB-KW"/>
</dbReference>
<dbReference type="PANTHER" id="PTHR11564">
    <property type="entry name" value="SIGNAL RECOGNITION PARTICLE 54K PROTEIN SRP54"/>
    <property type="match status" value="1"/>
</dbReference>
<dbReference type="InterPro" id="IPR013822">
    <property type="entry name" value="Signal_recog_particl_SRP54_hlx"/>
</dbReference>
<dbReference type="PANTHER" id="PTHR11564:SF5">
    <property type="entry name" value="SIGNAL RECOGNITION PARTICLE SUBUNIT SRP54"/>
    <property type="match status" value="1"/>
</dbReference>
<keyword evidence="9" id="KW-0687">Ribonucleoprotein</keyword>
<dbReference type="GO" id="GO:0008312">
    <property type="term" value="F:7S RNA binding"/>
    <property type="evidence" value="ECO:0007669"/>
    <property type="project" value="InterPro"/>
</dbReference>
<keyword evidence="5" id="KW-0378">Hydrolase</keyword>
<evidence type="ECO:0000256" key="1">
    <source>
        <dbReference type="ARBA" id="ARBA00004496"/>
    </source>
</evidence>
<keyword evidence="3" id="KW-0963">Cytoplasm</keyword>
<dbReference type="EC" id="3.6.5.4" evidence="11"/>
<dbReference type="Pfam" id="PF02881">
    <property type="entry name" value="SRP54_N"/>
    <property type="match status" value="1"/>
</dbReference>
<dbReference type="InterPro" id="IPR004125">
    <property type="entry name" value="Signal_recog_particle_SRP54_M"/>
</dbReference>
<dbReference type="SMART" id="SM00963">
    <property type="entry name" value="SRP54_N"/>
    <property type="match status" value="1"/>
</dbReference>